<dbReference type="SMART" id="SM01017">
    <property type="entry name" value="Arrestin_C"/>
    <property type="match status" value="1"/>
</dbReference>
<dbReference type="InterPro" id="IPR050357">
    <property type="entry name" value="Arrestin_domain-protein"/>
</dbReference>
<sequence>MPKNSLSIRLTESAVFLRTDENNARRRRNPAHAAAQTPTSVLRGLLTLSLVKPTKIKSIDIQLQARSSTSWPEGVGARHVDIQEDHKLFTQSIQFFRAGPASRRTVSVGPGLDTWHSDEFPQAQSARDATPTPEDFPLPTPAPRQFSVDSSYFHLNTSFEHVPAYSPATPPRSNGNTHARPTPSTSRSRLEEDPAHALEDFRNTLNASLTPSRSRGGDRSPGTMSSFFDADRSLSRRPSIDTLAEADEDGATTNGSSSPVDRRGRRSRFSLASVSNVLKEAVRSRSPRTHASKEREESNRRGRPREKLERWEPTRDAILPVKEEPKDKDHGESWKEFKKGTYSFPISFTIPSTAPPTIQCDYGNVTWRLKANVHRPGAFTTKLQAAREVLVIAAPVEDETEDTETVVVERFWEQQMQYVVSINGRSFPVGGKIPISLNFMPLDKIKIHRITIMLEGAYLTLLTFLCTQPSIEKVEYQSQVKKIIRTDPPARFVLLLVKNNDGGPILPLSSNSGDALEHSPLVAMMDAEEDLSELASSWMGPGPWQFNRDLSLPASCASVHFTNKNKSANICVTHMLKFMFRVERGDSEIALDPKTGNPKLFDIVVQTPVHILSCRCNPEWMSLPQYSSSFEDPADELPPCPCKERRTNLRRVHSTDSSSSHGDRAHARQSLLAQNTLFERLVSGLESEAGEAPPAYA</sequence>
<dbReference type="Pfam" id="PF00339">
    <property type="entry name" value="Arrestin_N"/>
    <property type="match status" value="1"/>
</dbReference>
<organism evidence="3 4">
    <name type="scientific">Mycena citricolor</name>
    <dbReference type="NCBI Taxonomy" id="2018698"/>
    <lineage>
        <taxon>Eukaryota</taxon>
        <taxon>Fungi</taxon>
        <taxon>Dikarya</taxon>
        <taxon>Basidiomycota</taxon>
        <taxon>Agaricomycotina</taxon>
        <taxon>Agaricomycetes</taxon>
        <taxon>Agaricomycetidae</taxon>
        <taxon>Agaricales</taxon>
        <taxon>Marasmiineae</taxon>
        <taxon>Mycenaceae</taxon>
        <taxon>Mycena</taxon>
    </lineage>
</organism>
<dbReference type="AlphaFoldDB" id="A0AAD2HTZ4"/>
<feature type="region of interest" description="Disordered" evidence="1">
    <location>
        <begin position="163"/>
        <end position="332"/>
    </location>
</feature>
<dbReference type="InterPro" id="IPR011022">
    <property type="entry name" value="Arrestin_C-like"/>
</dbReference>
<feature type="compositionally biased region" description="Polar residues" evidence="1">
    <location>
        <begin position="203"/>
        <end position="213"/>
    </location>
</feature>
<feature type="compositionally biased region" description="Basic and acidic residues" evidence="1">
    <location>
        <begin position="291"/>
        <end position="332"/>
    </location>
</feature>
<evidence type="ECO:0000313" key="4">
    <source>
        <dbReference type="Proteomes" id="UP001295794"/>
    </source>
</evidence>
<feature type="region of interest" description="Disordered" evidence="1">
    <location>
        <begin position="110"/>
        <end position="143"/>
    </location>
</feature>
<dbReference type="GO" id="GO:0031625">
    <property type="term" value="F:ubiquitin protein ligase binding"/>
    <property type="evidence" value="ECO:0007669"/>
    <property type="project" value="TreeGrafter"/>
</dbReference>
<keyword evidence="4" id="KW-1185">Reference proteome</keyword>
<evidence type="ECO:0000256" key="1">
    <source>
        <dbReference type="SAM" id="MobiDB-lite"/>
    </source>
</evidence>
<feature type="compositionally biased region" description="Polar residues" evidence="1">
    <location>
        <begin position="171"/>
        <end position="187"/>
    </location>
</feature>
<accession>A0AAD2HTZ4</accession>
<dbReference type="EMBL" id="CAVNYO010000444">
    <property type="protein sequence ID" value="CAK5281850.1"/>
    <property type="molecule type" value="Genomic_DNA"/>
</dbReference>
<feature type="region of interest" description="Disordered" evidence="1">
    <location>
        <begin position="631"/>
        <end position="666"/>
    </location>
</feature>
<dbReference type="InterPro" id="IPR011021">
    <property type="entry name" value="Arrestin-like_N"/>
</dbReference>
<proteinExistence type="predicted"/>
<dbReference type="GO" id="GO:0070086">
    <property type="term" value="P:ubiquitin-dependent endocytosis"/>
    <property type="evidence" value="ECO:0007669"/>
    <property type="project" value="TreeGrafter"/>
</dbReference>
<name>A0AAD2HTZ4_9AGAR</name>
<dbReference type="GO" id="GO:0005829">
    <property type="term" value="C:cytosol"/>
    <property type="evidence" value="ECO:0007669"/>
    <property type="project" value="TreeGrafter"/>
</dbReference>
<reference evidence="3" key="1">
    <citation type="submission" date="2023-11" db="EMBL/GenBank/DDBJ databases">
        <authorList>
            <person name="De Vega J J."/>
            <person name="De Vega J J."/>
        </authorList>
    </citation>
    <scope>NUCLEOTIDE SEQUENCE</scope>
</reference>
<feature type="compositionally biased region" description="Basic and acidic residues" evidence="1">
    <location>
        <begin position="188"/>
        <end position="202"/>
    </location>
</feature>
<dbReference type="Proteomes" id="UP001295794">
    <property type="component" value="Unassembled WGS sequence"/>
</dbReference>
<dbReference type="Gene3D" id="2.60.40.640">
    <property type="match status" value="2"/>
</dbReference>
<feature type="domain" description="Arrestin C-terminal-like" evidence="2">
    <location>
        <begin position="412"/>
        <end position="616"/>
    </location>
</feature>
<dbReference type="PANTHER" id="PTHR11188:SF17">
    <property type="entry name" value="FI21816P1"/>
    <property type="match status" value="1"/>
</dbReference>
<dbReference type="GO" id="GO:0030674">
    <property type="term" value="F:protein-macromolecule adaptor activity"/>
    <property type="evidence" value="ECO:0007669"/>
    <property type="project" value="TreeGrafter"/>
</dbReference>
<evidence type="ECO:0000313" key="3">
    <source>
        <dbReference type="EMBL" id="CAK5281850.1"/>
    </source>
</evidence>
<evidence type="ECO:0000259" key="2">
    <source>
        <dbReference type="SMART" id="SM01017"/>
    </source>
</evidence>
<dbReference type="InterPro" id="IPR014752">
    <property type="entry name" value="Arrestin-like_C"/>
</dbReference>
<dbReference type="SUPFAM" id="SSF81296">
    <property type="entry name" value="E set domains"/>
    <property type="match status" value="1"/>
</dbReference>
<dbReference type="Pfam" id="PF02752">
    <property type="entry name" value="Arrestin_C"/>
    <property type="match status" value="1"/>
</dbReference>
<gene>
    <name evidence="3" type="ORF">MYCIT1_LOCUS33152</name>
</gene>
<dbReference type="GO" id="GO:0005886">
    <property type="term" value="C:plasma membrane"/>
    <property type="evidence" value="ECO:0007669"/>
    <property type="project" value="TreeGrafter"/>
</dbReference>
<protein>
    <recommendedName>
        <fullName evidence="2">Arrestin C-terminal-like domain-containing protein</fullName>
    </recommendedName>
</protein>
<comment type="caution">
    <text evidence="3">The sequence shown here is derived from an EMBL/GenBank/DDBJ whole genome shotgun (WGS) entry which is preliminary data.</text>
</comment>
<dbReference type="InterPro" id="IPR014756">
    <property type="entry name" value="Ig_E-set"/>
</dbReference>
<dbReference type="PANTHER" id="PTHR11188">
    <property type="entry name" value="ARRESTIN DOMAIN CONTAINING PROTEIN"/>
    <property type="match status" value="1"/>
</dbReference>